<dbReference type="AlphaFoldDB" id="A0A016TGB4"/>
<protein>
    <submittedName>
        <fullName evidence="1">Uncharacterized protein</fullName>
    </submittedName>
</protein>
<name>A0A016TGB4_9BILA</name>
<proteinExistence type="predicted"/>
<comment type="caution">
    <text evidence="1">The sequence shown here is derived from an EMBL/GenBank/DDBJ whole genome shotgun (WGS) entry which is preliminary data.</text>
</comment>
<accession>A0A016TGB4</accession>
<evidence type="ECO:0000313" key="2">
    <source>
        <dbReference type="Proteomes" id="UP000024635"/>
    </source>
</evidence>
<sequence>MAAIKNATLTTESQSRPFLHESSLINNHSLESISIKTHTDVSKSSQPQRVSILCYRNFWCGHVAVHSISSVPLFPRKVTHGIRLLPDNAPVHRSGRSVKEATHSINSATVQGFFSKMPRACRQRRHLLLENSYLCLIGHLTWMSMLFDLNEIVGFEPSYGVLKNWVQLLRNFCRHLIV</sequence>
<reference evidence="2" key="1">
    <citation type="journal article" date="2015" name="Nat. Genet.">
        <title>The genome and transcriptome of the zoonotic hookworm Ancylostoma ceylanicum identify infection-specific gene families.</title>
        <authorList>
            <person name="Schwarz E.M."/>
            <person name="Hu Y."/>
            <person name="Antoshechkin I."/>
            <person name="Miller M.M."/>
            <person name="Sternberg P.W."/>
            <person name="Aroian R.V."/>
        </authorList>
    </citation>
    <scope>NUCLEOTIDE SEQUENCE</scope>
    <source>
        <strain evidence="2">HY135</strain>
    </source>
</reference>
<evidence type="ECO:0000313" key="1">
    <source>
        <dbReference type="EMBL" id="EYC01623.1"/>
    </source>
</evidence>
<gene>
    <name evidence="1" type="primary">Acey_s0105.g3658</name>
    <name evidence="1" type="ORF">Y032_0105g3658</name>
</gene>
<dbReference type="Proteomes" id="UP000024635">
    <property type="component" value="Unassembled WGS sequence"/>
</dbReference>
<keyword evidence="2" id="KW-1185">Reference proteome</keyword>
<organism evidence="1 2">
    <name type="scientific">Ancylostoma ceylanicum</name>
    <dbReference type="NCBI Taxonomy" id="53326"/>
    <lineage>
        <taxon>Eukaryota</taxon>
        <taxon>Metazoa</taxon>
        <taxon>Ecdysozoa</taxon>
        <taxon>Nematoda</taxon>
        <taxon>Chromadorea</taxon>
        <taxon>Rhabditida</taxon>
        <taxon>Rhabditina</taxon>
        <taxon>Rhabditomorpha</taxon>
        <taxon>Strongyloidea</taxon>
        <taxon>Ancylostomatidae</taxon>
        <taxon>Ancylostomatinae</taxon>
        <taxon>Ancylostoma</taxon>
    </lineage>
</organism>
<dbReference type="EMBL" id="JARK01001441">
    <property type="protein sequence ID" value="EYC01623.1"/>
    <property type="molecule type" value="Genomic_DNA"/>
</dbReference>